<feature type="compositionally biased region" description="Low complexity" evidence="1">
    <location>
        <begin position="559"/>
        <end position="571"/>
    </location>
</feature>
<evidence type="ECO:0000313" key="3">
    <source>
        <dbReference type="Proteomes" id="UP000037460"/>
    </source>
</evidence>
<name>A0A0M0JI87_9EUKA</name>
<keyword evidence="3" id="KW-1185">Reference proteome</keyword>
<comment type="caution">
    <text evidence="2">The sequence shown here is derived from an EMBL/GenBank/DDBJ whole genome shotgun (WGS) entry which is preliminary data.</text>
</comment>
<gene>
    <name evidence="2" type="ORF">Ctob_000177</name>
</gene>
<dbReference type="OrthoDB" id="1305at2759"/>
<dbReference type="EMBL" id="JWZX01002881">
    <property type="protein sequence ID" value="KOO26195.1"/>
    <property type="molecule type" value="Genomic_DNA"/>
</dbReference>
<dbReference type="AlphaFoldDB" id="A0A0M0JI87"/>
<proteinExistence type="predicted"/>
<accession>A0A0M0JI87</accession>
<reference evidence="3" key="1">
    <citation type="journal article" date="2015" name="PLoS Genet.">
        <title>Genome Sequence and Transcriptome Analyses of Chrysochromulina tobin: Metabolic Tools for Enhanced Algal Fitness in the Prominent Order Prymnesiales (Haptophyceae).</title>
        <authorList>
            <person name="Hovde B.T."/>
            <person name="Deodato C.R."/>
            <person name="Hunsperger H.M."/>
            <person name="Ryken S.A."/>
            <person name="Yost W."/>
            <person name="Jha R.K."/>
            <person name="Patterson J."/>
            <person name="Monnat R.J. Jr."/>
            <person name="Barlow S.B."/>
            <person name="Starkenburg S.R."/>
            <person name="Cattolico R.A."/>
        </authorList>
    </citation>
    <scope>NUCLEOTIDE SEQUENCE</scope>
    <source>
        <strain evidence="3">CCMP291</strain>
    </source>
</reference>
<sequence>MDIDDGLIEPGDLLDFLGDDSGSQASGGFIWTPCGYVLMSEEGQRWMMREDKLAIQLNVRMQRIPPSTSDAAGSTFRWHKNCVLPGMRISVESYAGTSLEGAAVMISAVVVDALSNSARSVGLTGTYLRPLVNRECTFASLSFRTTSWNLPGRPRLHIMASLLLRSHEAERPNSGLSSVVPAAESARETFEIACSTLSPALTVDARKRHSSKATQPTIDAGAGSSGVAALSEGSVVTAEVQASSASPMTTAVLPFAPHLLEATLHKVGKDSAVPIENSLDGLRNYLSALNIRNKCKHPLFLALRFDSCIGLLYDSTSVRNPAGDDDAFYMMMGAIGGDGGRGATSCGHSQTGFAPFVLAVKDHHHGDGVACKRTDCPIRLSAGITLPHHSGLPASYLMLCDQQVSALRKTYCRLYCKHVPSPYHTRVPVPSLAGVGTCVPSPGKLPVPPICHTCHSPHLGEPPSSEDQDLQAAQRYAKDMLATARQMGANIAASDASAADGAEGEHSCPEREWQMSLRILVEALSMHCRTKSPDEIVAFMHDELVSSGKRLSNGCSDVGSPSGKSGAAGPKTPLRHPSGAEGFDGTTSANVVDGVPMAWIPKLADDHGQLSERERINTPSAERALTHENTLMHYDHAHAHTSTCCDDPLHGHQEMDVMSPADEASFWDSLVHNHMHSKSELEDAWGEP</sequence>
<dbReference type="Proteomes" id="UP000037460">
    <property type="component" value="Unassembled WGS sequence"/>
</dbReference>
<organism evidence="2 3">
    <name type="scientific">Chrysochromulina tobinii</name>
    <dbReference type="NCBI Taxonomy" id="1460289"/>
    <lineage>
        <taxon>Eukaryota</taxon>
        <taxon>Haptista</taxon>
        <taxon>Haptophyta</taxon>
        <taxon>Prymnesiophyceae</taxon>
        <taxon>Prymnesiales</taxon>
        <taxon>Chrysochromulinaceae</taxon>
        <taxon>Chrysochromulina</taxon>
    </lineage>
</organism>
<evidence type="ECO:0000256" key="1">
    <source>
        <dbReference type="SAM" id="MobiDB-lite"/>
    </source>
</evidence>
<feature type="region of interest" description="Disordered" evidence="1">
    <location>
        <begin position="551"/>
        <end position="584"/>
    </location>
</feature>
<evidence type="ECO:0000313" key="2">
    <source>
        <dbReference type="EMBL" id="KOO26195.1"/>
    </source>
</evidence>
<protein>
    <submittedName>
        <fullName evidence="2">Zinc finger transcription factor</fullName>
    </submittedName>
</protein>